<protein>
    <submittedName>
        <fullName evidence="3">Class C sortase</fullName>
    </submittedName>
</protein>
<feature type="active site" description="Proton donor/acceptor" evidence="2">
    <location>
        <position position="124"/>
    </location>
</feature>
<evidence type="ECO:0000256" key="2">
    <source>
        <dbReference type="PIRSR" id="PIRSR605754-1"/>
    </source>
</evidence>
<evidence type="ECO:0000313" key="3">
    <source>
        <dbReference type="EMBL" id="RAW11715.1"/>
    </source>
</evidence>
<dbReference type="GO" id="GO:0016787">
    <property type="term" value="F:hydrolase activity"/>
    <property type="evidence" value="ECO:0007669"/>
    <property type="project" value="UniProtKB-KW"/>
</dbReference>
<name>A0A329QH24_9BACL</name>
<proteinExistence type="predicted"/>
<dbReference type="Pfam" id="PF04203">
    <property type="entry name" value="Sortase"/>
    <property type="match status" value="1"/>
</dbReference>
<dbReference type="InterPro" id="IPR005754">
    <property type="entry name" value="Sortase"/>
</dbReference>
<dbReference type="Gene3D" id="2.40.260.10">
    <property type="entry name" value="Sortase"/>
    <property type="match status" value="1"/>
</dbReference>
<dbReference type="Proteomes" id="UP000250642">
    <property type="component" value="Unassembled WGS sequence"/>
</dbReference>
<reference evidence="3 4" key="1">
    <citation type="submission" date="2018-04" db="EMBL/GenBank/DDBJ databases">
        <title>Paenibacillus taichungensis Genome sequencing and assembly.</title>
        <authorList>
            <person name="Xu J."/>
            <person name="Rensing C."/>
            <person name="Mazhar H.S."/>
        </authorList>
    </citation>
    <scope>NUCLEOTIDE SEQUENCE [LARGE SCALE GENOMIC DNA]</scope>
    <source>
        <strain evidence="3 4">NC1</strain>
    </source>
</reference>
<organism evidence="3 4">
    <name type="scientific">Paenibacillus taichungensis</name>
    <dbReference type="NCBI Taxonomy" id="484184"/>
    <lineage>
        <taxon>Bacteria</taxon>
        <taxon>Bacillati</taxon>
        <taxon>Bacillota</taxon>
        <taxon>Bacilli</taxon>
        <taxon>Bacillales</taxon>
        <taxon>Paenibacillaceae</taxon>
        <taxon>Paenibacillus</taxon>
    </lineage>
</organism>
<dbReference type="AlphaFoldDB" id="A0A329QH24"/>
<dbReference type="InterPro" id="IPR023365">
    <property type="entry name" value="Sortase_dom-sf"/>
</dbReference>
<sequence length="214" mass="24177">MKFFFSMLVVLGILLLFLPLLQEKYFDWQQAKVMDELKQLQLDLTKINDSFEQARLDPNSIDDETEDKEQEGYPHALGVITIDEIDVQLPILEDATESNMKVAATHLVETARIGTEGNAAIAAHRAHKKGRLFNRMGELEIGDWIKVTLADQTHIQYKVDQISVVEPTDLSVLEDPHLGQVLTLITCDPLVNPTHRLIIRAVQVTSEVAQRDLP</sequence>
<dbReference type="InterPro" id="IPR042000">
    <property type="entry name" value="Sortase_D_2"/>
</dbReference>
<dbReference type="EMBL" id="QEVW01000017">
    <property type="protein sequence ID" value="RAW11715.1"/>
    <property type="molecule type" value="Genomic_DNA"/>
</dbReference>
<dbReference type="RefSeq" id="WP_113055399.1">
    <property type="nucleotide sequence ID" value="NZ_CP175536.1"/>
</dbReference>
<dbReference type="NCBIfam" id="TIGR01076">
    <property type="entry name" value="sortase_fam"/>
    <property type="match status" value="1"/>
</dbReference>
<dbReference type="CDD" id="cd06166">
    <property type="entry name" value="Sortase_D_2"/>
    <property type="match status" value="1"/>
</dbReference>
<feature type="active site" description="Acyl-thioester intermediate" evidence="2">
    <location>
        <position position="187"/>
    </location>
</feature>
<dbReference type="SUPFAM" id="SSF63817">
    <property type="entry name" value="Sortase"/>
    <property type="match status" value="1"/>
</dbReference>
<keyword evidence="1" id="KW-0378">Hydrolase</keyword>
<evidence type="ECO:0000313" key="4">
    <source>
        <dbReference type="Proteomes" id="UP000250642"/>
    </source>
</evidence>
<gene>
    <name evidence="3" type="ORF">DC345_24320</name>
</gene>
<evidence type="ECO:0000256" key="1">
    <source>
        <dbReference type="ARBA" id="ARBA00022801"/>
    </source>
</evidence>
<accession>A0A329QH24</accession>
<comment type="caution">
    <text evidence="3">The sequence shown here is derived from an EMBL/GenBank/DDBJ whole genome shotgun (WGS) entry which is preliminary data.</text>
</comment>